<feature type="domain" description="NmrA-like" evidence="1">
    <location>
        <begin position="10"/>
        <end position="201"/>
    </location>
</feature>
<dbReference type="PANTHER" id="PTHR47129:SF1">
    <property type="entry name" value="NMRA-LIKE DOMAIN-CONTAINING PROTEIN"/>
    <property type="match status" value="1"/>
</dbReference>
<evidence type="ECO:0000259" key="1">
    <source>
        <dbReference type="Pfam" id="PF05368"/>
    </source>
</evidence>
<dbReference type="InterPro" id="IPR052718">
    <property type="entry name" value="NmrA-type_oxidoreductase"/>
</dbReference>
<gene>
    <name evidence="2" type="ORF">BC936DRAFT_149832</name>
</gene>
<dbReference type="InterPro" id="IPR008030">
    <property type="entry name" value="NmrA-like"/>
</dbReference>
<dbReference type="Proteomes" id="UP000268093">
    <property type="component" value="Unassembled WGS sequence"/>
</dbReference>
<reference evidence="2 3" key="1">
    <citation type="journal article" date="2018" name="New Phytol.">
        <title>Phylogenomics of Endogonaceae and evolution of mycorrhizas within Mucoromycota.</title>
        <authorList>
            <person name="Chang Y."/>
            <person name="Desiro A."/>
            <person name="Na H."/>
            <person name="Sandor L."/>
            <person name="Lipzen A."/>
            <person name="Clum A."/>
            <person name="Barry K."/>
            <person name="Grigoriev I.V."/>
            <person name="Martin F.M."/>
            <person name="Stajich J.E."/>
            <person name="Smith M.E."/>
            <person name="Bonito G."/>
            <person name="Spatafora J.W."/>
        </authorList>
    </citation>
    <scope>NUCLEOTIDE SEQUENCE [LARGE SCALE GENOMIC DNA]</scope>
    <source>
        <strain evidence="2 3">GMNB39</strain>
    </source>
</reference>
<dbReference type="Gene3D" id="3.90.25.10">
    <property type="entry name" value="UDP-galactose 4-epimerase, domain 1"/>
    <property type="match status" value="1"/>
</dbReference>
<comment type="caution">
    <text evidence="2">The sequence shown here is derived from an EMBL/GenBank/DDBJ whole genome shotgun (WGS) entry which is preliminary data.</text>
</comment>
<name>A0A433DN42_9FUNG</name>
<dbReference type="SUPFAM" id="SSF51735">
    <property type="entry name" value="NAD(P)-binding Rossmann-fold domains"/>
    <property type="match status" value="1"/>
</dbReference>
<organism evidence="2 3">
    <name type="scientific">Jimgerdemannia flammicorona</name>
    <dbReference type="NCBI Taxonomy" id="994334"/>
    <lineage>
        <taxon>Eukaryota</taxon>
        <taxon>Fungi</taxon>
        <taxon>Fungi incertae sedis</taxon>
        <taxon>Mucoromycota</taxon>
        <taxon>Mucoromycotina</taxon>
        <taxon>Endogonomycetes</taxon>
        <taxon>Endogonales</taxon>
        <taxon>Endogonaceae</taxon>
        <taxon>Jimgerdemannia</taxon>
    </lineage>
</organism>
<dbReference type="EMBL" id="RBNI01000094">
    <property type="protein sequence ID" value="RUP52263.1"/>
    <property type="molecule type" value="Genomic_DNA"/>
</dbReference>
<protein>
    <recommendedName>
        <fullName evidence="1">NmrA-like domain-containing protein</fullName>
    </recommendedName>
</protein>
<dbReference type="InterPro" id="IPR036291">
    <property type="entry name" value="NAD(P)-bd_dom_sf"/>
</dbReference>
<dbReference type="AlphaFoldDB" id="A0A433DN42"/>
<evidence type="ECO:0000313" key="3">
    <source>
        <dbReference type="Proteomes" id="UP000268093"/>
    </source>
</evidence>
<sequence length="205" mass="23025">MSTQTTTATKRQILVIGATGRVGSQTINELARYYSDQFYIVAGVRSKSEKAREQRHWAGSTRVIYIDAEEPTSLAFNNIDILFIIPSSRQDHVKHVKAYVDAAIQNKMSFILLLSIVLPRDENILFAKQFNEMENYVATCNIPNCFLRCGYFQHNFLLQADDNVIRLPINAGHMSPLNVIDVARAACSIFTDPQVHAGKAYNLVG</sequence>
<accession>A0A433DN42</accession>
<dbReference type="Gene3D" id="3.40.50.720">
    <property type="entry name" value="NAD(P)-binding Rossmann-like Domain"/>
    <property type="match status" value="1"/>
</dbReference>
<dbReference type="PANTHER" id="PTHR47129">
    <property type="entry name" value="QUINONE OXIDOREDUCTASE 2"/>
    <property type="match status" value="1"/>
</dbReference>
<evidence type="ECO:0000313" key="2">
    <source>
        <dbReference type="EMBL" id="RUP52263.1"/>
    </source>
</evidence>
<dbReference type="Pfam" id="PF05368">
    <property type="entry name" value="NmrA"/>
    <property type="match status" value="1"/>
</dbReference>
<dbReference type="OrthoDB" id="10254221at2759"/>
<keyword evidence="3" id="KW-1185">Reference proteome</keyword>
<proteinExistence type="predicted"/>